<keyword evidence="7" id="KW-0325">Glycoprotein</keyword>
<dbReference type="Gene3D" id="2.60.40.10">
    <property type="entry name" value="Immunoglobulins"/>
    <property type="match status" value="2"/>
</dbReference>
<evidence type="ECO:0000256" key="3">
    <source>
        <dbReference type="ARBA" id="ARBA00022692"/>
    </source>
</evidence>
<dbReference type="OrthoDB" id="9988013at2759"/>
<dbReference type="InterPro" id="IPR007110">
    <property type="entry name" value="Ig-like_dom"/>
</dbReference>
<organism evidence="11 12">
    <name type="scientific">Callosobruchus maculatus</name>
    <name type="common">Southern cowpea weevil</name>
    <name type="synonym">Pulse bruchid</name>
    <dbReference type="NCBI Taxonomy" id="64391"/>
    <lineage>
        <taxon>Eukaryota</taxon>
        <taxon>Metazoa</taxon>
        <taxon>Ecdysozoa</taxon>
        <taxon>Arthropoda</taxon>
        <taxon>Hexapoda</taxon>
        <taxon>Insecta</taxon>
        <taxon>Pterygota</taxon>
        <taxon>Neoptera</taxon>
        <taxon>Endopterygota</taxon>
        <taxon>Coleoptera</taxon>
        <taxon>Polyphaga</taxon>
        <taxon>Cucujiformia</taxon>
        <taxon>Chrysomeloidea</taxon>
        <taxon>Chrysomelidae</taxon>
        <taxon>Bruchinae</taxon>
        <taxon>Bruchini</taxon>
        <taxon>Callosobruchus</taxon>
    </lineage>
</organism>
<feature type="domain" description="Ig-like" evidence="10">
    <location>
        <begin position="37"/>
        <end position="125"/>
    </location>
</feature>
<dbReference type="EMBL" id="CAACVG010013855">
    <property type="protein sequence ID" value="VEN62416.1"/>
    <property type="molecule type" value="Genomic_DNA"/>
</dbReference>
<dbReference type="PROSITE" id="PS50835">
    <property type="entry name" value="IG_LIKE"/>
    <property type="match status" value="2"/>
</dbReference>
<keyword evidence="4 9" id="KW-0732">Signal</keyword>
<evidence type="ECO:0000256" key="8">
    <source>
        <dbReference type="SAM" id="Phobius"/>
    </source>
</evidence>
<feature type="chain" id="PRO_5024999131" description="Ig-like domain-containing protein" evidence="9">
    <location>
        <begin position="26"/>
        <end position="448"/>
    </location>
</feature>
<evidence type="ECO:0000256" key="7">
    <source>
        <dbReference type="ARBA" id="ARBA00023180"/>
    </source>
</evidence>
<evidence type="ECO:0000259" key="10">
    <source>
        <dbReference type="PROSITE" id="PS50835"/>
    </source>
</evidence>
<keyword evidence="3 8" id="KW-0812">Transmembrane</keyword>
<evidence type="ECO:0000256" key="1">
    <source>
        <dbReference type="ARBA" id="ARBA00004479"/>
    </source>
</evidence>
<accession>A0A653DQB5</accession>
<evidence type="ECO:0000256" key="6">
    <source>
        <dbReference type="ARBA" id="ARBA00023136"/>
    </source>
</evidence>
<feature type="transmembrane region" description="Helical" evidence="8">
    <location>
        <begin position="400"/>
        <end position="422"/>
    </location>
</feature>
<gene>
    <name evidence="11" type="ORF">CALMAC_LOCUS19538</name>
</gene>
<keyword evidence="12" id="KW-1185">Reference proteome</keyword>
<feature type="domain" description="Ig-like" evidence="10">
    <location>
        <begin position="285"/>
        <end position="393"/>
    </location>
</feature>
<comment type="similarity">
    <text evidence="2">Belongs to the FAM187 family.</text>
</comment>
<dbReference type="AlphaFoldDB" id="A0A653DQB5"/>
<dbReference type="GO" id="GO:0016020">
    <property type="term" value="C:membrane"/>
    <property type="evidence" value="ECO:0007669"/>
    <property type="project" value="UniProtKB-SubCell"/>
</dbReference>
<dbReference type="InterPro" id="IPR039311">
    <property type="entry name" value="FAM187A/B"/>
</dbReference>
<evidence type="ECO:0000256" key="2">
    <source>
        <dbReference type="ARBA" id="ARBA00008727"/>
    </source>
</evidence>
<evidence type="ECO:0000256" key="5">
    <source>
        <dbReference type="ARBA" id="ARBA00022989"/>
    </source>
</evidence>
<proteinExistence type="inferred from homology"/>
<name>A0A653DQB5_CALMS</name>
<dbReference type="PANTHER" id="PTHR32178:SF6">
    <property type="entry name" value="IG-LIKE DOMAIN-CONTAINING PROTEIN"/>
    <property type="match status" value="1"/>
</dbReference>
<dbReference type="SUPFAM" id="SSF48726">
    <property type="entry name" value="Immunoglobulin"/>
    <property type="match status" value="2"/>
</dbReference>
<dbReference type="InterPro" id="IPR013783">
    <property type="entry name" value="Ig-like_fold"/>
</dbReference>
<keyword evidence="6 8" id="KW-0472">Membrane</keyword>
<evidence type="ECO:0000256" key="4">
    <source>
        <dbReference type="ARBA" id="ARBA00022729"/>
    </source>
</evidence>
<dbReference type="Pfam" id="PF00047">
    <property type="entry name" value="ig"/>
    <property type="match status" value="1"/>
</dbReference>
<dbReference type="InterPro" id="IPR003599">
    <property type="entry name" value="Ig_sub"/>
</dbReference>
<evidence type="ECO:0000313" key="12">
    <source>
        <dbReference type="Proteomes" id="UP000410492"/>
    </source>
</evidence>
<protein>
    <recommendedName>
        <fullName evidence="10">Ig-like domain-containing protein</fullName>
    </recommendedName>
</protein>
<evidence type="ECO:0000256" key="9">
    <source>
        <dbReference type="SAM" id="SignalP"/>
    </source>
</evidence>
<dbReference type="InterPro" id="IPR013151">
    <property type="entry name" value="Immunoglobulin_dom"/>
</dbReference>
<dbReference type="SMART" id="SM00408">
    <property type="entry name" value="IGc2"/>
    <property type="match status" value="2"/>
</dbReference>
<evidence type="ECO:0000313" key="11">
    <source>
        <dbReference type="EMBL" id="VEN62416.1"/>
    </source>
</evidence>
<dbReference type="Proteomes" id="UP000410492">
    <property type="component" value="Unassembled WGS sequence"/>
</dbReference>
<dbReference type="InterPro" id="IPR003598">
    <property type="entry name" value="Ig_sub2"/>
</dbReference>
<sequence length="448" mass="51278">MSHVILTTVVMRYIVFMTLTTMVSPNDQMVCRDANRPIATDAEDFYKLVDAPLGDNLILQCHHCDGNPTAEPKNWFKTSRPGWDQPREVRLSMDNDMELNRMSVNTEHSLIIKNVEETDSGLYFCWNLGEMEGNDRFNYLVDTVFEEIQSVEAGNITDWLKYHDENYQPINNLFTSSNSDEFVRLREHLNVHLEVITHWDSWGPCDACGRPNNQGVKKKRGRCTIKVTLREGGRVSNADEAYFHNVTVMSCRSTKLYKLFPGVSNLTRVVPDFVQDELCDGVCNPDAEGINHGWKVGKAKGFKYRKTFVIPEGSHLALVCPESTLESTVIWRKKGRALKPGDASNPNVIVDTFNTLYLAEVTKDEEGNYTCQVEDIKMQQIKVFVVTKSRLLTNEMGRHMGYLGFVLLLYLTCYCGGLVITWSRRHTFKTYEELAEEHKEEVEVETLL</sequence>
<dbReference type="SMART" id="SM00409">
    <property type="entry name" value="IG"/>
    <property type="match status" value="2"/>
</dbReference>
<dbReference type="PANTHER" id="PTHR32178">
    <property type="entry name" value="FAM187"/>
    <property type="match status" value="1"/>
</dbReference>
<dbReference type="InterPro" id="IPR036179">
    <property type="entry name" value="Ig-like_dom_sf"/>
</dbReference>
<keyword evidence="5 8" id="KW-1133">Transmembrane helix</keyword>
<comment type="subcellular location">
    <subcellularLocation>
        <location evidence="1">Membrane</location>
        <topology evidence="1">Single-pass type I membrane protein</topology>
    </subcellularLocation>
</comment>
<reference evidence="11 12" key="1">
    <citation type="submission" date="2019-01" db="EMBL/GenBank/DDBJ databases">
        <authorList>
            <person name="Sayadi A."/>
        </authorList>
    </citation>
    <scope>NUCLEOTIDE SEQUENCE [LARGE SCALE GENOMIC DNA]</scope>
</reference>
<feature type="signal peptide" evidence="9">
    <location>
        <begin position="1"/>
        <end position="25"/>
    </location>
</feature>